<dbReference type="Pfam" id="PF13671">
    <property type="entry name" value="AAA_33"/>
    <property type="match status" value="1"/>
</dbReference>
<evidence type="ECO:0000313" key="1">
    <source>
        <dbReference type="EMBL" id="MBM2622611.1"/>
    </source>
</evidence>
<dbReference type="GO" id="GO:0005524">
    <property type="term" value="F:ATP binding"/>
    <property type="evidence" value="ECO:0007669"/>
    <property type="project" value="UniProtKB-KW"/>
</dbReference>
<keyword evidence="1" id="KW-0067">ATP-binding</keyword>
<reference evidence="1 2" key="1">
    <citation type="submission" date="2021-01" db="EMBL/GenBank/DDBJ databases">
        <title>Actinoplanes sp. nov. LDG1-06 isolated from lichen.</title>
        <authorList>
            <person name="Saeng-In P."/>
            <person name="Phongsopitanun W."/>
            <person name="Kanchanasin P."/>
            <person name="Yuki M."/>
            <person name="Kudo T."/>
            <person name="Ohkuma M."/>
            <person name="Tanasupawat S."/>
        </authorList>
    </citation>
    <scope>NUCLEOTIDE SEQUENCE [LARGE SCALE GENOMIC DNA]</scope>
    <source>
        <strain evidence="1 2">LDG1-06</strain>
    </source>
</reference>
<protein>
    <submittedName>
        <fullName evidence="1">ATP-binding protein</fullName>
    </submittedName>
</protein>
<gene>
    <name evidence="1" type="ORF">JIG36_44635</name>
</gene>
<keyword evidence="2" id="KW-1185">Reference proteome</keyword>
<dbReference type="InterPro" id="IPR027417">
    <property type="entry name" value="P-loop_NTPase"/>
</dbReference>
<name>A0ABS2ATR7_9ACTN</name>
<keyword evidence="1" id="KW-0547">Nucleotide-binding</keyword>
<comment type="caution">
    <text evidence="1">The sequence shown here is derived from an EMBL/GenBank/DDBJ whole genome shotgun (WGS) entry which is preliminary data.</text>
</comment>
<accession>A0ABS2ATR7</accession>
<sequence length="173" mass="18762">MAESVILINGLPGSGKSTLAGALARATGLPLISKDALKEAIAGAAPDVPAPALGRAAAELMWTLAAGIRGGVILESWWFRPRDRGFAEEGLRRAGAGTVIEVWCDVPGETARDRYIRRTRPDYYEDKRHLSESWPTWITEAEPLAFGPVLRVVTDGPVDIAALVSRTTRETRW</sequence>
<dbReference type="Proteomes" id="UP000632138">
    <property type="component" value="Unassembled WGS sequence"/>
</dbReference>
<evidence type="ECO:0000313" key="2">
    <source>
        <dbReference type="Proteomes" id="UP000632138"/>
    </source>
</evidence>
<organism evidence="1 2">
    <name type="scientific">Paractinoplanes ovalisporus</name>
    <dbReference type="NCBI Taxonomy" id="2810368"/>
    <lineage>
        <taxon>Bacteria</taxon>
        <taxon>Bacillati</taxon>
        <taxon>Actinomycetota</taxon>
        <taxon>Actinomycetes</taxon>
        <taxon>Micromonosporales</taxon>
        <taxon>Micromonosporaceae</taxon>
        <taxon>Paractinoplanes</taxon>
    </lineage>
</organism>
<dbReference type="Gene3D" id="3.40.50.300">
    <property type="entry name" value="P-loop containing nucleotide triphosphate hydrolases"/>
    <property type="match status" value="1"/>
</dbReference>
<dbReference type="SUPFAM" id="SSF52540">
    <property type="entry name" value="P-loop containing nucleoside triphosphate hydrolases"/>
    <property type="match status" value="1"/>
</dbReference>
<dbReference type="EMBL" id="JAENHP010000027">
    <property type="protein sequence ID" value="MBM2622611.1"/>
    <property type="molecule type" value="Genomic_DNA"/>
</dbReference>
<dbReference type="RefSeq" id="WP_203382968.1">
    <property type="nucleotide sequence ID" value="NZ_JAENHP010000027.1"/>
</dbReference>
<proteinExistence type="predicted"/>